<dbReference type="AlphaFoldDB" id="A0A177ZXR6"/>
<evidence type="ECO:0000313" key="2">
    <source>
        <dbReference type="EMBL" id="OAK72503.1"/>
    </source>
</evidence>
<gene>
    <name evidence="2" type="ORF">ABB05_07885</name>
</gene>
<dbReference type="InterPro" id="IPR007863">
    <property type="entry name" value="Peptidase_M16_C"/>
</dbReference>
<dbReference type="GO" id="GO:0046872">
    <property type="term" value="F:metal ion binding"/>
    <property type="evidence" value="ECO:0007669"/>
    <property type="project" value="InterPro"/>
</dbReference>
<protein>
    <submittedName>
        <fullName evidence="2">Zinc protease</fullName>
    </submittedName>
</protein>
<dbReference type="PATRIC" id="fig|217031.6.peg.1670"/>
<evidence type="ECO:0000259" key="1">
    <source>
        <dbReference type="Pfam" id="PF05193"/>
    </source>
</evidence>
<dbReference type="RefSeq" id="WP_064467928.1">
    <property type="nucleotide sequence ID" value="NZ_JAGGKH010000002.1"/>
</dbReference>
<organism evidence="2 3">
    <name type="scientific">Lederbergia galactosidilytica</name>
    <dbReference type="NCBI Taxonomy" id="217031"/>
    <lineage>
        <taxon>Bacteria</taxon>
        <taxon>Bacillati</taxon>
        <taxon>Bacillota</taxon>
        <taxon>Bacilli</taxon>
        <taxon>Bacillales</taxon>
        <taxon>Bacillaceae</taxon>
        <taxon>Lederbergia</taxon>
    </lineage>
</organism>
<dbReference type="OrthoDB" id="9762085at2"/>
<evidence type="ECO:0000313" key="3">
    <source>
        <dbReference type="Proteomes" id="UP000077881"/>
    </source>
</evidence>
<dbReference type="PANTHER" id="PTHR11851:SF186">
    <property type="entry name" value="INACTIVE METALLOPROTEASE YMFF-RELATED"/>
    <property type="match status" value="1"/>
</dbReference>
<keyword evidence="3" id="KW-1185">Reference proteome</keyword>
<dbReference type="Proteomes" id="UP000077881">
    <property type="component" value="Unassembled WGS sequence"/>
</dbReference>
<accession>A0A177ZXR6</accession>
<keyword evidence="2" id="KW-0378">Hydrolase</keyword>
<dbReference type="NCBIfam" id="NF047422">
    <property type="entry name" value="YfmF_fam"/>
    <property type="match status" value="1"/>
</dbReference>
<name>A0A177ZXR6_9BACI</name>
<dbReference type="Gene3D" id="3.30.830.10">
    <property type="entry name" value="Metalloenzyme, LuxS/M16 peptidase-like"/>
    <property type="match status" value="2"/>
</dbReference>
<keyword evidence="2" id="KW-0645">Protease</keyword>
<dbReference type="Pfam" id="PF05193">
    <property type="entry name" value="Peptidase_M16_C"/>
    <property type="match status" value="1"/>
</dbReference>
<feature type="domain" description="Peptidase M16 C-terminal" evidence="1">
    <location>
        <begin position="184"/>
        <end position="356"/>
    </location>
</feature>
<dbReference type="PANTHER" id="PTHR11851">
    <property type="entry name" value="METALLOPROTEASE"/>
    <property type="match status" value="1"/>
</dbReference>
<sequence>MEFEKEHIVKMNGFTLHMMKTEKYKTNTIVWKMKAPLQKETATLRALLPLVMQSSTKKYSTTGALRSYLDELYGASFYADTSKKGEENIISFTLEIANEKYLQDKTPLLHKGVEFLTDVLLDPNVTNDQFDDKTMKKEKRGLKERIHSLYDDKMRYATVRLVEEMCQNEPYAIQPTGELDEIDKITGGELYEYYKQAFNDDQIDLYIIGDINLAEVQNLFSVLSLSDRVLKQKNRPATKEIRETKVVKEHQDLNQGKLNIGCRTNILFGDREYFALQMFNGIFGGFAHSKLFINVREKESLAYYAASRIESHKGLLMIMSGIENQNFEKAVSIIKEQLEMMRLGEFSEKEIEQTKAVIKNELLETLDSAKGFIEVLYNNYVGNENITLEDWLKRIQAVSKEEIIEVAKKIEMDTIYFLAGTEGE</sequence>
<dbReference type="GO" id="GO:0008233">
    <property type="term" value="F:peptidase activity"/>
    <property type="evidence" value="ECO:0007669"/>
    <property type="project" value="UniProtKB-KW"/>
</dbReference>
<comment type="caution">
    <text evidence="2">The sequence shown here is derived from an EMBL/GenBank/DDBJ whole genome shotgun (WGS) entry which is preliminary data.</text>
</comment>
<proteinExistence type="predicted"/>
<dbReference type="InterPro" id="IPR011249">
    <property type="entry name" value="Metalloenz_LuxS/M16"/>
</dbReference>
<dbReference type="SUPFAM" id="SSF63411">
    <property type="entry name" value="LuxS/MPP-like metallohydrolase"/>
    <property type="match status" value="2"/>
</dbReference>
<dbReference type="STRING" id="217031.ABB05_07885"/>
<dbReference type="EMBL" id="LDJR01000037">
    <property type="protein sequence ID" value="OAK72503.1"/>
    <property type="molecule type" value="Genomic_DNA"/>
</dbReference>
<dbReference type="GO" id="GO:0006508">
    <property type="term" value="P:proteolysis"/>
    <property type="evidence" value="ECO:0007669"/>
    <property type="project" value="UniProtKB-KW"/>
</dbReference>
<reference evidence="2 3" key="1">
    <citation type="submission" date="2015-05" db="EMBL/GenBank/DDBJ databases">
        <title>Comparison of genome.</title>
        <authorList>
            <person name="Zheng Z."/>
            <person name="Sun M."/>
        </authorList>
    </citation>
    <scope>NUCLEOTIDE SEQUENCE [LARGE SCALE GENOMIC DNA]</scope>
    <source>
        <strain evidence="2 3">G25-74</strain>
    </source>
</reference>
<dbReference type="InterPro" id="IPR050361">
    <property type="entry name" value="MPP/UQCRC_Complex"/>
</dbReference>